<dbReference type="AlphaFoldDB" id="A0A9Q0S7I7"/>
<dbReference type="SUPFAM" id="SSF57603">
    <property type="entry name" value="FnI-like domain"/>
    <property type="match status" value="3"/>
</dbReference>
<feature type="region of interest" description="Disordered" evidence="4">
    <location>
        <begin position="355"/>
        <end position="375"/>
    </location>
</feature>
<keyword evidence="2" id="KW-0964">Secreted</keyword>
<dbReference type="PANTHER" id="PTHR46698">
    <property type="entry name" value="CROSSVEINLESS 2"/>
    <property type="match status" value="1"/>
</dbReference>
<reference evidence="6" key="1">
    <citation type="submission" date="2022-07" db="EMBL/GenBank/DDBJ databases">
        <authorList>
            <person name="Trinca V."/>
            <person name="Uliana J.V.C."/>
            <person name="Torres T.T."/>
            <person name="Ward R.J."/>
            <person name="Monesi N."/>
        </authorList>
    </citation>
    <scope>NUCLEOTIDE SEQUENCE</scope>
    <source>
        <strain evidence="6">HSMRA1968</strain>
        <tissue evidence="6">Whole embryos</tissue>
    </source>
</reference>
<protein>
    <submittedName>
        <fullName evidence="6">Kielin/chordin-like protein</fullName>
    </submittedName>
</protein>
<accession>A0A9Q0S7I7</accession>
<name>A0A9Q0S7I7_9DIPT</name>
<evidence type="ECO:0000256" key="1">
    <source>
        <dbReference type="ARBA" id="ARBA00004613"/>
    </source>
</evidence>
<dbReference type="EMBL" id="WJQU01000001">
    <property type="protein sequence ID" value="KAJ6646355.1"/>
    <property type="molecule type" value="Genomic_DNA"/>
</dbReference>
<feature type="domain" description="VWFC" evidence="5">
    <location>
        <begin position="264"/>
        <end position="328"/>
    </location>
</feature>
<dbReference type="InterPro" id="IPR001007">
    <property type="entry name" value="VWF_dom"/>
</dbReference>
<dbReference type="SMART" id="SM00214">
    <property type="entry name" value="VWC"/>
    <property type="match status" value="3"/>
</dbReference>
<dbReference type="PANTHER" id="PTHR46698:SF3">
    <property type="entry name" value="TENECTIN ISOFORM 1-RELATED"/>
    <property type="match status" value="1"/>
</dbReference>
<comment type="subcellular location">
    <subcellularLocation>
        <location evidence="1">Secreted</location>
    </subcellularLocation>
</comment>
<dbReference type="Proteomes" id="UP001151699">
    <property type="component" value="Chromosome A"/>
</dbReference>
<comment type="caution">
    <text evidence="6">The sequence shown here is derived from an EMBL/GenBank/DDBJ whole genome shotgun (WGS) entry which is preliminary data.</text>
</comment>
<organism evidence="6 7">
    <name type="scientific">Pseudolycoriella hygida</name>
    <dbReference type="NCBI Taxonomy" id="35572"/>
    <lineage>
        <taxon>Eukaryota</taxon>
        <taxon>Metazoa</taxon>
        <taxon>Ecdysozoa</taxon>
        <taxon>Arthropoda</taxon>
        <taxon>Hexapoda</taxon>
        <taxon>Insecta</taxon>
        <taxon>Pterygota</taxon>
        <taxon>Neoptera</taxon>
        <taxon>Endopterygota</taxon>
        <taxon>Diptera</taxon>
        <taxon>Nematocera</taxon>
        <taxon>Sciaroidea</taxon>
        <taxon>Sciaridae</taxon>
        <taxon>Pseudolycoriella</taxon>
    </lineage>
</organism>
<evidence type="ECO:0000259" key="5">
    <source>
        <dbReference type="PROSITE" id="PS50184"/>
    </source>
</evidence>
<evidence type="ECO:0000256" key="3">
    <source>
        <dbReference type="ARBA" id="ARBA00022729"/>
    </source>
</evidence>
<dbReference type="GO" id="GO:0005576">
    <property type="term" value="C:extracellular region"/>
    <property type="evidence" value="ECO:0007669"/>
    <property type="project" value="UniProtKB-SubCell"/>
</dbReference>
<feature type="non-terminal residue" evidence="6">
    <location>
        <position position="424"/>
    </location>
</feature>
<evidence type="ECO:0000256" key="4">
    <source>
        <dbReference type="SAM" id="MobiDB-lite"/>
    </source>
</evidence>
<evidence type="ECO:0000313" key="6">
    <source>
        <dbReference type="EMBL" id="KAJ6646355.1"/>
    </source>
</evidence>
<dbReference type="OrthoDB" id="7482456at2759"/>
<feature type="non-terminal residue" evidence="6">
    <location>
        <position position="1"/>
    </location>
</feature>
<sequence>VYNVDLDGTSVKEQEKSTVPASLWEDIGENELSVTIGHAIKKNMKKIHTYRRAIGFLVIVQYCVAIGHASDEAGCSHNGTMFADGSLVPSMEPCLSCKCVDTHLKCSLRVCPEQPIPPPRGCVLVQKKLSCCPHVSCKKYHNENENQNRRVITYNSNWYKNNADDVNGGVDERMKVISKNSLYRRIDDDDIDGNEQMCVHNGTIYRTGSAMSTSSLCSYCYCIGGRQKCVRPKCLLTSPGCVPVFIDSSCCPIKYDCGSHGTDSRCLVASTYYAEGEKLPTDSEKPCEICFCIRGERRCTPKKCAPYIGNCKPKIPKGQCCPANYECDHSEDASSHRPRQFDLFSYFFNDETTSMEPDHHPYSPTQDNSSPIASTSEKSFFDAIREGLNYIDSNDEHVEKILDSSSLNSTTFTDPPLLKNKTQL</sequence>
<gene>
    <name evidence="6" type="primary">kcp_1</name>
    <name evidence="6" type="ORF">Bhyg_01566</name>
</gene>
<dbReference type="PROSITE" id="PS50184">
    <property type="entry name" value="VWFC_2"/>
    <property type="match status" value="1"/>
</dbReference>
<keyword evidence="7" id="KW-1185">Reference proteome</keyword>
<evidence type="ECO:0000256" key="2">
    <source>
        <dbReference type="ARBA" id="ARBA00022525"/>
    </source>
</evidence>
<keyword evidence="3" id="KW-0732">Signal</keyword>
<evidence type="ECO:0000313" key="7">
    <source>
        <dbReference type="Proteomes" id="UP001151699"/>
    </source>
</evidence>
<feature type="compositionally biased region" description="Polar residues" evidence="4">
    <location>
        <begin position="363"/>
        <end position="375"/>
    </location>
</feature>
<dbReference type="InterPro" id="IPR052424">
    <property type="entry name" value="Kielin_Chordin-BMP_Reg"/>
</dbReference>
<proteinExistence type="predicted"/>